<feature type="region of interest" description="Disordered" evidence="1">
    <location>
        <begin position="92"/>
        <end position="139"/>
    </location>
</feature>
<accession>A0A2I0LH61</accession>
<dbReference type="AlphaFoldDB" id="A0A2I0LH61"/>
<evidence type="ECO:0000313" key="2">
    <source>
        <dbReference type="EMBL" id="PKK16772.1"/>
    </source>
</evidence>
<evidence type="ECO:0000313" key="3">
    <source>
        <dbReference type="Proteomes" id="UP000053872"/>
    </source>
</evidence>
<keyword evidence="3" id="KW-1185">Reference proteome</keyword>
<organism evidence="2 3">
    <name type="scientific">Columba livia</name>
    <name type="common">Rock dove</name>
    <dbReference type="NCBI Taxonomy" id="8932"/>
    <lineage>
        <taxon>Eukaryota</taxon>
        <taxon>Metazoa</taxon>
        <taxon>Chordata</taxon>
        <taxon>Craniata</taxon>
        <taxon>Vertebrata</taxon>
        <taxon>Euteleostomi</taxon>
        <taxon>Archelosauria</taxon>
        <taxon>Archosauria</taxon>
        <taxon>Dinosauria</taxon>
        <taxon>Saurischia</taxon>
        <taxon>Theropoda</taxon>
        <taxon>Coelurosauria</taxon>
        <taxon>Aves</taxon>
        <taxon>Neognathae</taxon>
        <taxon>Neoaves</taxon>
        <taxon>Columbimorphae</taxon>
        <taxon>Columbiformes</taxon>
        <taxon>Columbidae</taxon>
        <taxon>Columba</taxon>
    </lineage>
</organism>
<feature type="non-terminal residue" evidence="2">
    <location>
        <position position="139"/>
    </location>
</feature>
<dbReference type="Proteomes" id="UP000053872">
    <property type="component" value="Unassembled WGS sequence"/>
</dbReference>
<proteinExistence type="predicted"/>
<protein>
    <submittedName>
        <fullName evidence="2">Cysteine-rich tail protein 1</fullName>
    </submittedName>
</protein>
<sequence>MGTHLPTTEWCHAHSITLSVGQREGDGKDRQTKHGKVWGHAPGQHLMAWHGCVCVSIPEPRNPWPHSAPPARLRESWAQPLTPSVSVSQLGAPHCAGAGVEGWPSSSSRVAVGHPVWDGDPHRSPSASPWAPRRVSEEP</sequence>
<gene>
    <name evidence="2" type="primary">CYSRT1</name>
    <name evidence="2" type="ORF">A306_00015394</name>
</gene>
<dbReference type="EMBL" id="AKCR02000855">
    <property type="protein sequence ID" value="PKK16772.1"/>
    <property type="molecule type" value="Genomic_DNA"/>
</dbReference>
<dbReference type="InParanoid" id="A0A2I0LH61"/>
<comment type="caution">
    <text evidence="2">The sequence shown here is derived from an EMBL/GenBank/DDBJ whole genome shotgun (WGS) entry which is preliminary data.</text>
</comment>
<reference evidence="2 3" key="1">
    <citation type="journal article" date="2013" name="Science">
        <title>Genomic diversity and evolution of the head crest in the rock pigeon.</title>
        <authorList>
            <person name="Shapiro M.D."/>
            <person name="Kronenberg Z."/>
            <person name="Li C."/>
            <person name="Domyan E.T."/>
            <person name="Pan H."/>
            <person name="Campbell M."/>
            <person name="Tan H."/>
            <person name="Huff C.D."/>
            <person name="Hu H."/>
            <person name="Vickrey A.I."/>
            <person name="Nielsen S.C."/>
            <person name="Stringham S.A."/>
            <person name="Hu H."/>
            <person name="Willerslev E."/>
            <person name="Gilbert M.T."/>
            <person name="Yandell M."/>
            <person name="Zhang G."/>
            <person name="Wang J."/>
        </authorList>
    </citation>
    <scope>NUCLEOTIDE SEQUENCE [LARGE SCALE GENOMIC DNA]</scope>
    <source>
        <tissue evidence="2">Blood</tissue>
    </source>
</reference>
<name>A0A2I0LH61_COLLI</name>
<evidence type="ECO:0000256" key="1">
    <source>
        <dbReference type="SAM" id="MobiDB-lite"/>
    </source>
</evidence>